<evidence type="ECO:0000313" key="2">
    <source>
        <dbReference type="EMBL" id="NNG37667.1"/>
    </source>
</evidence>
<dbReference type="EMBL" id="JABENB010000001">
    <property type="protein sequence ID" value="NNG37667.1"/>
    <property type="molecule type" value="Genomic_DNA"/>
</dbReference>
<dbReference type="Proteomes" id="UP000557772">
    <property type="component" value="Unassembled WGS sequence"/>
</dbReference>
<accession>A0A849ACN6</accession>
<dbReference type="RefSeq" id="WP_171150753.1">
    <property type="nucleotide sequence ID" value="NZ_JABENB010000001.1"/>
</dbReference>
<feature type="transmembrane region" description="Helical" evidence="1">
    <location>
        <begin position="91"/>
        <end position="115"/>
    </location>
</feature>
<gene>
    <name evidence="2" type="ORF">HJ588_00040</name>
</gene>
<evidence type="ECO:0000313" key="3">
    <source>
        <dbReference type="Proteomes" id="UP000557772"/>
    </source>
</evidence>
<keyword evidence="1" id="KW-0812">Transmembrane</keyword>
<keyword evidence="1" id="KW-0472">Membrane</keyword>
<keyword evidence="1" id="KW-1133">Transmembrane helix</keyword>
<proteinExistence type="predicted"/>
<organism evidence="2 3">
    <name type="scientific">Flexivirga aerilata</name>
    <dbReference type="NCBI Taxonomy" id="1656889"/>
    <lineage>
        <taxon>Bacteria</taxon>
        <taxon>Bacillati</taxon>
        <taxon>Actinomycetota</taxon>
        <taxon>Actinomycetes</taxon>
        <taxon>Micrococcales</taxon>
        <taxon>Dermacoccaceae</taxon>
        <taxon>Flexivirga</taxon>
    </lineage>
</organism>
<reference evidence="2 3" key="1">
    <citation type="submission" date="2020-05" db="EMBL/GenBank/DDBJ databases">
        <title>Flexivirga sp. ID2601S isolated from air conditioner.</title>
        <authorList>
            <person name="Kim D.H."/>
        </authorList>
    </citation>
    <scope>NUCLEOTIDE SEQUENCE [LARGE SCALE GENOMIC DNA]</scope>
    <source>
        <strain evidence="2 3">ID2601S</strain>
    </source>
</reference>
<comment type="caution">
    <text evidence="2">The sequence shown here is derived from an EMBL/GenBank/DDBJ whole genome shotgun (WGS) entry which is preliminary data.</text>
</comment>
<evidence type="ECO:0008006" key="4">
    <source>
        <dbReference type="Google" id="ProtNLM"/>
    </source>
</evidence>
<name>A0A849ACN6_9MICO</name>
<feature type="transmembrane region" description="Helical" evidence="1">
    <location>
        <begin position="6"/>
        <end position="27"/>
    </location>
</feature>
<evidence type="ECO:0000256" key="1">
    <source>
        <dbReference type="SAM" id="Phobius"/>
    </source>
</evidence>
<keyword evidence="3" id="KW-1185">Reference proteome</keyword>
<dbReference type="AlphaFoldDB" id="A0A849ACN6"/>
<protein>
    <recommendedName>
        <fullName evidence="4">DUF3533 domain-containing protein</fullName>
    </recommendedName>
</protein>
<feature type="transmembrane region" description="Helical" evidence="1">
    <location>
        <begin position="39"/>
        <end position="59"/>
    </location>
</feature>
<sequence length="145" mass="15818">MFPGDLPAVWGLSLLYTAVVLLIGVGLHPILGRFSTITYAAIFVALNFTTSGGVFPTTLQPAFFGWLHHFWIGAGFVESLRRVLYFPDVSVAGPLAILLGWLVLGVLCIGLAHLVERRRTTAAARLERGRLSARVEEELEEDVAV</sequence>